<evidence type="ECO:0000313" key="1">
    <source>
        <dbReference type="EMBL" id="JAE21231.1"/>
    </source>
</evidence>
<accession>A0A0A9GF91</accession>
<sequence length="48" mass="5462">MESSVFLHEQSLLCFFTNMSCFLASSLSPRISSLRNPSADKHDKEKKN</sequence>
<reference evidence="1" key="2">
    <citation type="journal article" date="2015" name="Data Brief">
        <title>Shoot transcriptome of the giant reed, Arundo donax.</title>
        <authorList>
            <person name="Barrero R.A."/>
            <person name="Guerrero F.D."/>
            <person name="Moolhuijzen P."/>
            <person name="Goolsby J.A."/>
            <person name="Tidwell J."/>
            <person name="Bellgard S.E."/>
            <person name="Bellgard M.I."/>
        </authorList>
    </citation>
    <scope>NUCLEOTIDE SEQUENCE</scope>
    <source>
        <tissue evidence="1">Shoot tissue taken approximately 20 cm above the soil surface</tissue>
    </source>
</reference>
<dbReference type="EMBL" id="GBRH01176665">
    <property type="protein sequence ID" value="JAE21231.1"/>
    <property type="molecule type" value="Transcribed_RNA"/>
</dbReference>
<organism evidence="1">
    <name type="scientific">Arundo donax</name>
    <name type="common">Giant reed</name>
    <name type="synonym">Donax arundinaceus</name>
    <dbReference type="NCBI Taxonomy" id="35708"/>
    <lineage>
        <taxon>Eukaryota</taxon>
        <taxon>Viridiplantae</taxon>
        <taxon>Streptophyta</taxon>
        <taxon>Embryophyta</taxon>
        <taxon>Tracheophyta</taxon>
        <taxon>Spermatophyta</taxon>
        <taxon>Magnoliopsida</taxon>
        <taxon>Liliopsida</taxon>
        <taxon>Poales</taxon>
        <taxon>Poaceae</taxon>
        <taxon>PACMAD clade</taxon>
        <taxon>Arundinoideae</taxon>
        <taxon>Arundineae</taxon>
        <taxon>Arundo</taxon>
    </lineage>
</organism>
<name>A0A0A9GF91_ARUDO</name>
<dbReference type="AlphaFoldDB" id="A0A0A9GF91"/>
<proteinExistence type="predicted"/>
<protein>
    <submittedName>
        <fullName evidence="1">Uncharacterized protein</fullName>
    </submittedName>
</protein>
<reference evidence="1" key="1">
    <citation type="submission" date="2014-09" db="EMBL/GenBank/DDBJ databases">
        <authorList>
            <person name="Magalhaes I.L.F."/>
            <person name="Oliveira U."/>
            <person name="Santos F.R."/>
            <person name="Vidigal T.H.D.A."/>
            <person name="Brescovit A.D."/>
            <person name="Santos A.J."/>
        </authorList>
    </citation>
    <scope>NUCLEOTIDE SEQUENCE</scope>
    <source>
        <tissue evidence="1">Shoot tissue taken approximately 20 cm above the soil surface</tissue>
    </source>
</reference>